<dbReference type="EMBL" id="WJXZ01000009">
    <property type="protein sequence ID" value="MRS63009.1"/>
    <property type="molecule type" value="Genomic_DNA"/>
</dbReference>
<keyword evidence="2" id="KW-1185">Reference proteome</keyword>
<gene>
    <name evidence="1" type="ORF">GJJ30_17045</name>
</gene>
<dbReference type="RefSeq" id="WP_154176364.1">
    <property type="nucleotide sequence ID" value="NZ_WJXZ01000009.1"/>
</dbReference>
<accession>A0A7K0EMH9</accession>
<protein>
    <submittedName>
        <fullName evidence="1">Uncharacterized protein</fullName>
    </submittedName>
</protein>
<evidence type="ECO:0000313" key="1">
    <source>
        <dbReference type="EMBL" id="MRS63009.1"/>
    </source>
</evidence>
<reference evidence="1 2" key="1">
    <citation type="journal article" date="2018" name="Antonie Van Leeuwenhoek">
        <title>Larkinella terrae sp. nov., isolated from soil on Jeju Island, South Korea.</title>
        <authorList>
            <person name="Ten L.N."/>
            <person name="Jeon J."/>
            <person name="Park S.J."/>
            <person name="Park S."/>
            <person name="Lee S.Y."/>
            <person name="Kim M.K."/>
            <person name="Jung H.Y."/>
        </authorList>
    </citation>
    <scope>NUCLEOTIDE SEQUENCE [LARGE SCALE GENOMIC DNA]</scope>
    <source>
        <strain evidence="1 2">KCTC 52001</strain>
    </source>
</reference>
<dbReference type="AlphaFoldDB" id="A0A7K0EMH9"/>
<sequence>MINTIGSQLRLLNQNHAAGTRNNGELGVGDCLGKKHKPFRRTIVNSGDNQGGEPDFFCK</sequence>
<comment type="caution">
    <text evidence="1">The sequence shown here is derived from an EMBL/GenBank/DDBJ whole genome shotgun (WGS) entry which is preliminary data.</text>
</comment>
<organism evidence="1 2">
    <name type="scientific">Larkinella terrae</name>
    <dbReference type="NCBI Taxonomy" id="2025311"/>
    <lineage>
        <taxon>Bacteria</taxon>
        <taxon>Pseudomonadati</taxon>
        <taxon>Bacteroidota</taxon>
        <taxon>Cytophagia</taxon>
        <taxon>Cytophagales</taxon>
        <taxon>Spirosomataceae</taxon>
        <taxon>Larkinella</taxon>
    </lineage>
</organism>
<dbReference type="Proteomes" id="UP000441754">
    <property type="component" value="Unassembled WGS sequence"/>
</dbReference>
<proteinExistence type="predicted"/>
<name>A0A7K0EMH9_9BACT</name>
<evidence type="ECO:0000313" key="2">
    <source>
        <dbReference type="Proteomes" id="UP000441754"/>
    </source>
</evidence>